<dbReference type="InterPro" id="IPR027231">
    <property type="entry name" value="Semaphorin"/>
</dbReference>
<dbReference type="GO" id="GO:0030215">
    <property type="term" value="F:semaphorin receptor binding"/>
    <property type="evidence" value="ECO:0007669"/>
    <property type="project" value="InterPro"/>
</dbReference>
<accession>A0A8K0DKV2</accession>
<evidence type="ECO:0000256" key="5">
    <source>
        <dbReference type="ARBA" id="ARBA00022902"/>
    </source>
</evidence>
<evidence type="ECO:0000256" key="10">
    <source>
        <dbReference type="PROSITE-ProRule" id="PRU00352"/>
    </source>
</evidence>
<evidence type="ECO:0000256" key="12">
    <source>
        <dbReference type="SAM" id="SignalP"/>
    </source>
</evidence>
<feature type="transmembrane region" description="Helical" evidence="11">
    <location>
        <begin position="937"/>
        <end position="960"/>
    </location>
</feature>
<dbReference type="PRINTS" id="PR01705">
    <property type="entry name" value="TSP1REPEAT"/>
</dbReference>
<dbReference type="SUPFAM" id="SSF103575">
    <property type="entry name" value="Plexin repeat"/>
    <property type="match status" value="1"/>
</dbReference>
<keyword evidence="3" id="KW-0677">Repeat</keyword>
<evidence type="ECO:0000256" key="4">
    <source>
        <dbReference type="ARBA" id="ARBA00022782"/>
    </source>
</evidence>
<dbReference type="PROSITE" id="PS50092">
    <property type="entry name" value="TSP1"/>
    <property type="match status" value="5"/>
</dbReference>
<dbReference type="CDD" id="cd11265">
    <property type="entry name" value="Sema_5C"/>
    <property type="match status" value="1"/>
</dbReference>
<dbReference type="FunFam" id="2.20.100.10:FF:000007">
    <property type="entry name" value="Thrombospondin 1"/>
    <property type="match status" value="1"/>
</dbReference>
<keyword evidence="9" id="KW-0325">Glycoprotein</keyword>
<keyword evidence="15" id="KW-1185">Reference proteome</keyword>
<dbReference type="Pfam" id="PF23260">
    <property type="entry name" value="TSP1_2"/>
    <property type="match status" value="1"/>
</dbReference>
<organism evidence="14 15">
    <name type="scientific">Ignelater luminosus</name>
    <name type="common">Cucubano</name>
    <name type="synonym">Pyrophorus luminosus</name>
    <dbReference type="NCBI Taxonomy" id="2038154"/>
    <lineage>
        <taxon>Eukaryota</taxon>
        <taxon>Metazoa</taxon>
        <taxon>Ecdysozoa</taxon>
        <taxon>Arthropoda</taxon>
        <taxon>Hexapoda</taxon>
        <taxon>Insecta</taxon>
        <taxon>Pterygota</taxon>
        <taxon>Neoptera</taxon>
        <taxon>Endopterygota</taxon>
        <taxon>Coleoptera</taxon>
        <taxon>Polyphaga</taxon>
        <taxon>Elateriformia</taxon>
        <taxon>Elateroidea</taxon>
        <taxon>Elateridae</taxon>
        <taxon>Agrypninae</taxon>
        <taxon>Pyrophorini</taxon>
        <taxon>Ignelater</taxon>
    </lineage>
</organism>
<gene>
    <name evidence="14" type="ORF">ILUMI_00991</name>
</gene>
<keyword evidence="6 11" id="KW-1133">Transmembrane helix</keyword>
<evidence type="ECO:0000256" key="6">
    <source>
        <dbReference type="ARBA" id="ARBA00022989"/>
    </source>
</evidence>
<dbReference type="Proteomes" id="UP000801492">
    <property type="component" value="Unassembled WGS sequence"/>
</dbReference>
<feature type="chain" id="PRO_5035483111" description="Sema domain-containing protein" evidence="12">
    <location>
        <begin position="19"/>
        <end position="1044"/>
    </location>
</feature>
<dbReference type="SUPFAM" id="SSF82895">
    <property type="entry name" value="TSP-1 type 1 repeat"/>
    <property type="match status" value="5"/>
</dbReference>
<dbReference type="Pfam" id="PF01403">
    <property type="entry name" value="Sema"/>
    <property type="match status" value="1"/>
</dbReference>
<keyword evidence="8" id="KW-1015">Disulfide bond</keyword>
<dbReference type="GO" id="GO:0071526">
    <property type="term" value="P:semaphorin-plexin signaling pathway"/>
    <property type="evidence" value="ECO:0007669"/>
    <property type="project" value="TreeGrafter"/>
</dbReference>
<evidence type="ECO:0000259" key="13">
    <source>
        <dbReference type="PROSITE" id="PS51004"/>
    </source>
</evidence>
<comment type="subcellular location">
    <subcellularLocation>
        <location evidence="1">Membrane</location>
        <topology evidence="1">Single-pass membrane protein</topology>
    </subcellularLocation>
</comment>
<dbReference type="GO" id="GO:0030335">
    <property type="term" value="P:positive regulation of cell migration"/>
    <property type="evidence" value="ECO:0007669"/>
    <property type="project" value="TreeGrafter"/>
</dbReference>
<dbReference type="SMART" id="SM00630">
    <property type="entry name" value="Sema"/>
    <property type="match status" value="1"/>
</dbReference>
<keyword evidence="7 11" id="KW-0472">Membrane</keyword>
<evidence type="ECO:0000256" key="8">
    <source>
        <dbReference type="ARBA" id="ARBA00023157"/>
    </source>
</evidence>
<dbReference type="FunFam" id="2.20.100.10:FF:000021">
    <property type="entry name" value="semaphorin-5B isoform X1"/>
    <property type="match status" value="1"/>
</dbReference>
<proteinExistence type="predicted"/>
<dbReference type="InterPro" id="IPR036352">
    <property type="entry name" value="Semap_dom_sf"/>
</dbReference>
<comment type="caution">
    <text evidence="14">The sequence shown here is derived from an EMBL/GenBank/DDBJ whole genome shotgun (WGS) entry which is preliminary data.</text>
</comment>
<dbReference type="SUPFAM" id="SSF101912">
    <property type="entry name" value="Sema domain"/>
    <property type="match status" value="1"/>
</dbReference>
<evidence type="ECO:0000256" key="3">
    <source>
        <dbReference type="ARBA" id="ARBA00022737"/>
    </source>
</evidence>
<evidence type="ECO:0000256" key="7">
    <source>
        <dbReference type="ARBA" id="ARBA00023136"/>
    </source>
</evidence>
<dbReference type="PANTHER" id="PTHR11036:SF79">
    <property type="entry name" value="SEMAPHORIN 5C, ISOFORM A"/>
    <property type="match status" value="1"/>
</dbReference>
<dbReference type="GO" id="GO:0045499">
    <property type="term" value="F:chemorepellent activity"/>
    <property type="evidence" value="ECO:0007669"/>
    <property type="project" value="TreeGrafter"/>
</dbReference>
<comment type="caution">
    <text evidence="10">Lacks conserved residue(s) required for the propagation of feature annotation.</text>
</comment>
<dbReference type="InterPro" id="IPR001627">
    <property type="entry name" value="Semap_dom"/>
</dbReference>
<dbReference type="FunFam" id="2.130.10.10:FF:001151">
    <property type="entry name" value="Semaphorin 5C"/>
    <property type="match status" value="1"/>
</dbReference>
<dbReference type="InterPro" id="IPR048224">
    <property type="entry name" value="Sema5C_Sema"/>
</dbReference>
<evidence type="ECO:0000256" key="11">
    <source>
        <dbReference type="SAM" id="Phobius"/>
    </source>
</evidence>
<dbReference type="PANTHER" id="PTHR11036">
    <property type="entry name" value="SEMAPHORIN"/>
    <property type="match status" value="1"/>
</dbReference>
<evidence type="ECO:0000313" key="15">
    <source>
        <dbReference type="Proteomes" id="UP000801492"/>
    </source>
</evidence>
<protein>
    <recommendedName>
        <fullName evidence="13">Sema domain-containing protein</fullName>
    </recommendedName>
</protein>
<dbReference type="Gene3D" id="2.130.10.10">
    <property type="entry name" value="YVTN repeat-like/Quinoprotein amine dehydrogenase"/>
    <property type="match status" value="1"/>
</dbReference>
<dbReference type="SMART" id="SM00209">
    <property type="entry name" value="TSP1"/>
    <property type="match status" value="6"/>
</dbReference>
<dbReference type="PROSITE" id="PS51004">
    <property type="entry name" value="SEMA"/>
    <property type="match status" value="1"/>
</dbReference>
<dbReference type="Gene3D" id="3.30.1680.10">
    <property type="entry name" value="ligand-binding face of the semaphorins, domain 2"/>
    <property type="match status" value="1"/>
</dbReference>
<evidence type="ECO:0000256" key="9">
    <source>
        <dbReference type="ARBA" id="ARBA00023180"/>
    </source>
</evidence>
<feature type="signal peptide" evidence="12">
    <location>
        <begin position="1"/>
        <end position="18"/>
    </location>
</feature>
<evidence type="ECO:0000313" key="14">
    <source>
        <dbReference type="EMBL" id="KAF2905181.1"/>
    </source>
</evidence>
<dbReference type="GO" id="GO:0007411">
    <property type="term" value="P:axon guidance"/>
    <property type="evidence" value="ECO:0007669"/>
    <property type="project" value="TreeGrafter"/>
</dbReference>
<keyword evidence="4" id="KW-0221">Differentiation</keyword>
<dbReference type="Gene3D" id="2.20.100.10">
    <property type="entry name" value="Thrombospondin type-1 (TSP1) repeat"/>
    <property type="match status" value="5"/>
</dbReference>
<evidence type="ECO:0000256" key="1">
    <source>
        <dbReference type="ARBA" id="ARBA00004167"/>
    </source>
</evidence>
<reference evidence="14" key="1">
    <citation type="submission" date="2019-08" db="EMBL/GenBank/DDBJ databases">
        <title>The genome of the North American firefly Photinus pyralis.</title>
        <authorList>
            <consortium name="Photinus pyralis genome working group"/>
            <person name="Fallon T.R."/>
            <person name="Sander Lower S.E."/>
            <person name="Weng J.-K."/>
        </authorList>
    </citation>
    <scope>NUCLEOTIDE SEQUENCE</scope>
    <source>
        <strain evidence="14">TRF0915ILg1</strain>
        <tissue evidence="14">Whole body</tissue>
    </source>
</reference>
<dbReference type="Pfam" id="PF00090">
    <property type="entry name" value="TSP_1"/>
    <property type="match status" value="5"/>
</dbReference>
<evidence type="ECO:0000256" key="2">
    <source>
        <dbReference type="ARBA" id="ARBA00022692"/>
    </source>
</evidence>
<dbReference type="FunFam" id="2.20.100.10:FF:000001">
    <property type="entry name" value="semaphorin-5A isoform X1"/>
    <property type="match status" value="1"/>
</dbReference>
<dbReference type="AlphaFoldDB" id="A0A8K0DKV2"/>
<dbReference type="EMBL" id="VTPC01000587">
    <property type="protein sequence ID" value="KAF2905181.1"/>
    <property type="molecule type" value="Genomic_DNA"/>
</dbReference>
<feature type="domain" description="Sema" evidence="13">
    <location>
        <begin position="26"/>
        <end position="470"/>
    </location>
</feature>
<keyword evidence="5" id="KW-0524">Neurogenesis</keyword>
<dbReference type="InterPro" id="IPR057563">
    <property type="entry name" value="Sema5A/B-like_TSP-1"/>
</dbReference>
<dbReference type="OrthoDB" id="9988752at2759"/>
<dbReference type="InterPro" id="IPR036383">
    <property type="entry name" value="TSP1_rpt_sf"/>
</dbReference>
<dbReference type="InterPro" id="IPR000884">
    <property type="entry name" value="TSP1_rpt"/>
</dbReference>
<keyword evidence="12" id="KW-0732">Signal</keyword>
<dbReference type="GO" id="GO:0005886">
    <property type="term" value="C:plasma membrane"/>
    <property type="evidence" value="ECO:0007669"/>
    <property type="project" value="TreeGrafter"/>
</dbReference>
<name>A0A8K0DKV2_IGNLU</name>
<keyword evidence="2 11" id="KW-0812">Transmembrane</keyword>
<sequence>MAAYGLIILFNLLVFTTSMNTPKNDFRYISYQDLQLSVSRFSEKGVTSYSQLLFDVARNQVLVGARDALFRLSLPHLRLLENTSWAAPNDKTILCLTKGQSEQNCHNYVKVLLTNGKKIFTCGTNAFSPICSWREIENISEVSEWVDGIAKCPYNPSANITAFMSDNGDYYVGGPTDFHGSDAAIYRSVGEHNTIRTKQYNSMWLNEPQFVGSFETDQFVYFLFREPAVEYINCGKIVYSRIARVCKNDLGGQLMLKDNWTTFLKARLNCSISGDYPAYFDEIQSTAYVPSKNIVYATFTTPSNGIAGSAICAFNLTAINAAFAGPFKSQQYTGSSWDKHYSQHQDHFACKPSLPHNKYLIESSKYQLMDNAVQATTLSPLYVAELERFSHITIDVLATKFHASVHVIYVATLAGLIKKLTVLPRSQETCLVEIWQPVPDANTPVLSLQYLKETDSVYVGTETELLRIPAHHCKRHVSRESCYNAMDPYCGWNEVEDICTIAPNVNPHTKYWTQHVASCPVLDAPVDGGWSSWSNWAPCQLRNSNDMESADECVCQTRQCNNPAPQNGGKLCTGLSIAVTNCTVHGGWTPWSAWSACSATCGIAVKTRRRTCTNPTPAHGGRVCVGQDRTEVLCSENPPCPHNREPPQDGQWSEWEDWSMCSVPCGKGFRTRHRSCDNPPPKNDGQECIGCDIEYEICNAHPCPEQKRHGPWTPWFLINSSKEEYVEHRYKYSCRAPVQDPTQLKITLYKEEERICKDGLCSSSNIEDNSKWSSWSPWSECTASCGNGIQMRTRNCEGRGECQGTSVQTRKCNLQQCKAEWGCWTDWSSCSVSCGLGIRKRYRSCLGEGCDGESIQEEPCEGPPCASLLGWGEWTVWSLCDENNEQHRQRKCRTSNPSPHLCQGSSKEIRMCISDISNDLNPMGLEVEIASVSAGTIIGYITAGIVIGLLCSGIVIYSYLHKRKPRLPSSPHYISAKQNPYITVPLQELPSKRQGASTSNSVLNNSHNGTFKSNKCYDYDTATIKRNSHGLNNGHMKSDNYYYD</sequence>
<dbReference type="InterPro" id="IPR015943">
    <property type="entry name" value="WD40/YVTN_repeat-like_dom_sf"/>
</dbReference>